<sequence length="207" mass="24134">MLENDTLLVENHYFTSVYLFKNSIDKTYIKISPCESYKKMSFKNRCMLVGSNGLISLSVPIENGRDQKVAFKDVRISSSQPWQKVHWRTISSCYGKSPFWEYYADYFAPLFEKNFEFLWDLNTEILQLLWRLIDKKMKIVIEDQQVSAVSSLGYDFLPKNYAEKPNPVIYGQLFEDRIGFKPNVSILDLLCMEGPNTGSKLKEFIVS</sequence>
<organism evidence="1 2">
    <name type="scientific">Pseudopedobacter saltans</name>
    <dbReference type="NCBI Taxonomy" id="151895"/>
    <lineage>
        <taxon>Bacteria</taxon>
        <taxon>Pseudomonadati</taxon>
        <taxon>Bacteroidota</taxon>
        <taxon>Sphingobacteriia</taxon>
        <taxon>Sphingobacteriales</taxon>
        <taxon>Sphingobacteriaceae</taxon>
        <taxon>Pseudopedobacter</taxon>
    </lineage>
</organism>
<protein>
    <recommendedName>
        <fullName evidence="3">WbqC-like family protein</fullName>
    </recommendedName>
</protein>
<evidence type="ECO:0000313" key="2">
    <source>
        <dbReference type="Proteomes" id="UP000249645"/>
    </source>
</evidence>
<name>A0A2W5ELA3_9SPHI</name>
<dbReference type="EMBL" id="QFOI01000413">
    <property type="protein sequence ID" value="PZP42754.1"/>
    <property type="molecule type" value="Genomic_DNA"/>
</dbReference>
<dbReference type="Proteomes" id="UP000249645">
    <property type="component" value="Unassembled WGS sequence"/>
</dbReference>
<gene>
    <name evidence="1" type="ORF">DI598_16585</name>
</gene>
<proteinExistence type="predicted"/>
<dbReference type="InterPro" id="IPR014985">
    <property type="entry name" value="WbqC"/>
</dbReference>
<dbReference type="Pfam" id="PF08889">
    <property type="entry name" value="WbqC"/>
    <property type="match status" value="1"/>
</dbReference>
<evidence type="ECO:0008006" key="3">
    <source>
        <dbReference type="Google" id="ProtNLM"/>
    </source>
</evidence>
<evidence type="ECO:0000313" key="1">
    <source>
        <dbReference type="EMBL" id="PZP42754.1"/>
    </source>
</evidence>
<dbReference type="AlphaFoldDB" id="A0A2W5ELA3"/>
<accession>A0A2W5ELA3</accession>
<reference evidence="1 2" key="1">
    <citation type="submission" date="2017-11" db="EMBL/GenBank/DDBJ databases">
        <title>Infants hospitalized years apart are colonized by the same room-sourced microbial strains.</title>
        <authorList>
            <person name="Brooks B."/>
            <person name="Olm M.R."/>
            <person name="Firek B.A."/>
            <person name="Baker R."/>
            <person name="Thomas B.C."/>
            <person name="Morowitz M.J."/>
            <person name="Banfield J.F."/>
        </authorList>
    </citation>
    <scope>NUCLEOTIDE SEQUENCE [LARGE SCALE GENOMIC DNA]</scope>
    <source>
        <strain evidence="1">S2_009_000_R2_76</strain>
    </source>
</reference>
<comment type="caution">
    <text evidence="1">The sequence shown here is derived from an EMBL/GenBank/DDBJ whole genome shotgun (WGS) entry which is preliminary data.</text>
</comment>